<dbReference type="OrthoDB" id="299604at2759"/>
<reference evidence="1" key="1">
    <citation type="submission" date="2021-01" db="EMBL/GenBank/DDBJ databases">
        <authorList>
            <consortium name="Genoscope - CEA"/>
            <person name="William W."/>
        </authorList>
    </citation>
    <scope>NUCLEOTIDE SEQUENCE</scope>
</reference>
<gene>
    <name evidence="1" type="ORF">PSON_ATCC_30995.1.T1170044</name>
</gene>
<organism evidence="1 2">
    <name type="scientific">Paramecium sonneborni</name>
    <dbReference type="NCBI Taxonomy" id="65129"/>
    <lineage>
        <taxon>Eukaryota</taxon>
        <taxon>Sar</taxon>
        <taxon>Alveolata</taxon>
        <taxon>Ciliophora</taxon>
        <taxon>Intramacronucleata</taxon>
        <taxon>Oligohymenophorea</taxon>
        <taxon>Peniculida</taxon>
        <taxon>Parameciidae</taxon>
        <taxon>Paramecium</taxon>
    </lineage>
</organism>
<evidence type="ECO:0000313" key="1">
    <source>
        <dbReference type="EMBL" id="CAD8118369.1"/>
    </source>
</evidence>
<sequence>MESQTTRRMIQQVSILEPTEYISARTDTKIKLGYLFIQNPKKLEMFGLRQVSSRLLKFTQEKPLCELPSNKISKSLLHKSESIESQQQKKNLSKLILNKSCQEQLVLSNPTLVLEEKKEQITQHSKILQSHHCRQRQELPPILANSNLSPPPFDTNQVKKERKQKILGKIYLGRQTKFYKKQTEQNNQKNFIEQLSFECPNVKMLLKNQNLKRSKQISLSQAVKEFKKNQELENKGNKINLFKSHEKELISLILGNDQE</sequence>
<dbReference type="AlphaFoldDB" id="A0A8S1QRJ2"/>
<accession>A0A8S1QRJ2</accession>
<dbReference type="Proteomes" id="UP000692954">
    <property type="component" value="Unassembled WGS sequence"/>
</dbReference>
<dbReference type="EMBL" id="CAJJDN010000117">
    <property type="protein sequence ID" value="CAD8118369.1"/>
    <property type="molecule type" value="Genomic_DNA"/>
</dbReference>
<keyword evidence="2" id="KW-1185">Reference proteome</keyword>
<proteinExistence type="predicted"/>
<evidence type="ECO:0000313" key="2">
    <source>
        <dbReference type="Proteomes" id="UP000692954"/>
    </source>
</evidence>
<name>A0A8S1QRJ2_9CILI</name>
<comment type="caution">
    <text evidence="1">The sequence shown here is derived from an EMBL/GenBank/DDBJ whole genome shotgun (WGS) entry which is preliminary data.</text>
</comment>
<protein>
    <submittedName>
        <fullName evidence="1">Uncharacterized protein</fullName>
    </submittedName>
</protein>